<dbReference type="Proteomes" id="UP001652431">
    <property type="component" value="Unassembled WGS sequence"/>
</dbReference>
<name>A0ABT2RM12_9FIRM</name>
<protein>
    <submittedName>
        <fullName evidence="8">YitT family protein</fullName>
    </submittedName>
</protein>
<evidence type="ECO:0000313" key="9">
    <source>
        <dbReference type="Proteomes" id="UP001652431"/>
    </source>
</evidence>
<keyword evidence="5 6" id="KW-0472">Membrane</keyword>
<feature type="transmembrane region" description="Helical" evidence="6">
    <location>
        <begin position="7"/>
        <end position="29"/>
    </location>
</feature>
<proteinExistence type="predicted"/>
<comment type="caution">
    <text evidence="8">The sequence shown here is derived from an EMBL/GenBank/DDBJ whole genome shotgun (WGS) entry which is preliminary data.</text>
</comment>
<organism evidence="8 9">
    <name type="scientific">Dorea acetigenes</name>
    <dbReference type="NCBI Taxonomy" id="2981787"/>
    <lineage>
        <taxon>Bacteria</taxon>
        <taxon>Bacillati</taxon>
        <taxon>Bacillota</taxon>
        <taxon>Clostridia</taxon>
        <taxon>Lachnospirales</taxon>
        <taxon>Lachnospiraceae</taxon>
        <taxon>Dorea</taxon>
    </lineage>
</organism>
<dbReference type="PANTHER" id="PTHR33545:SF5">
    <property type="entry name" value="UPF0750 MEMBRANE PROTEIN YITT"/>
    <property type="match status" value="1"/>
</dbReference>
<keyword evidence="2" id="KW-1003">Cell membrane</keyword>
<reference evidence="8 9" key="1">
    <citation type="journal article" date="2021" name="ISME Commun">
        <title>Automated analysis of genomic sequences facilitates high-throughput and comprehensive description of bacteria.</title>
        <authorList>
            <person name="Hitch T.C.A."/>
        </authorList>
    </citation>
    <scope>NUCLEOTIDE SEQUENCE [LARGE SCALE GENOMIC DNA]</scope>
    <source>
        <strain evidence="8 9">Sanger_03</strain>
    </source>
</reference>
<dbReference type="PIRSF" id="PIRSF006483">
    <property type="entry name" value="Membrane_protein_YitT"/>
    <property type="match status" value="1"/>
</dbReference>
<feature type="transmembrane region" description="Helical" evidence="6">
    <location>
        <begin position="146"/>
        <end position="168"/>
    </location>
</feature>
<evidence type="ECO:0000256" key="3">
    <source>
        <dbReference type="ARBA" id="ARBA00022692"/>
    </source>
</evidence>
<evidence type="ECO:0000313" key="8">
    <source>
        <dbReference type="EMBL" id="MCU6686386.1"/>
    </source>
</evidence>
<sequence length="296" mass="32175">MNIRKNVTIALGVLAGNAILAFVVAAFVVPHNIIMGGATGIGLSITHFIPMNLSVVIFVVNGILFLLGAATLGRKFAVTTIVSTFVYPVFLAIAQSIPGITELTDNMMLASVYAGLLLGVGIGLVVRQGASTGGTDIIALMLSKYLHGSVAVFMYLVDFAVLGVQVFFSDVEQILYGILTLMIMTMAMNQVVLFGQSQIQLFIISEKYEEIREKILMDLDVGATMVYIEKGYSQEQQKGVLCVIPHRKLYAVNEVVKHIDEKAFITITQIKEVKGRGFTLDRVRYGAESTEENVGK</sequence>
<dbReference type="EMBL" id="JAOQJU010000006">
    <property type="protein sequence ID" value="MCU6686386.1"/>
    <property type="molecule type" value="Genomic_DNA"/>
</dbReference>
<keyword evidence="9" id="KW-1185">Reference proteome</keyword>
<dbReference type="InterPro" id="IPR015867">
    <property type="entry name" value="N-reg_PII/ATP_PRibTrfase_C"/>
</dbReference>
<feature type="transmembrane region" description="Helical" evidence="6">
    <location>
        <begin position="174"/>
        <end position="195"/>
    </location>
</feature>
<accession>A0ABT2RM12</accession>
<dbReference type="InterPro" id="IPR003740">
    <property type="entry name" value="YitT"/>
</dbReference>
<evidence type="ECO:0000256" key="4">
    <source>
        <dbReference type="ARBA" id="ARBA00022989"/>
    </source>
</evidence>
<dbReference type="Pfam" id="PF02588">
    <property type="entry name" value="YitT_membrane"/>
    <property type="match status" value="1"/>
</dbReference>
<gene>
    <name evidence="8" type="ORF">OCV99_07455</name>
</gene>
<dbReference type="Gene3D" id="3.30.70.120">
    <property type="match status" value="1"/>
</dbReference>
<feature type="transmembrane region" description="Helical" evidence="6">
    <location>
        <begin position="76"/>
        <end position="95"/>
    </location>
</feature>
<keyword evidence="4 6" id="KW-1133">Transmembrane helix</keyword>
<feature type="domain" description="DUF2179" evidence="7">
    <location>
        <begin position="222"/>
        <end position="275"/>
    </location>
</feature>
<evidence type="ECO:0000256" key="6">
    <source>
        <dbReference type="SAM" id="Phobius"/>
    </source>
</evidence>
<dbReference type="InterPro" id="IPR019264">
    <property type="entry name" value="DUF2179"/>
</dbReference>
<evidence type="ECO:0000256" key="2">
    <source>
        <dbReference type="ARBA" id="ARBA00022475"/>
    </source>
</evidence>
<comment type="subcellular location">
    <subcellularLocation>
        <location evidence="1">Cell membrane</location>
        <topology evidence="1">Multi-pass membrane protein</topology>
    </subcellularLocation>
</comment>
<feature type="transmembrane region" description="Helical" evidence="6">
    <location>
        <begin position="107"/>
        <end position="126"/>
    </location>
</feature>
<dbReference type="CDD" id="cd16380">
    <property type="entry name" value="YitT_C"/>
    <property type="match status" value="1"/>
</dbReference>
<dbReference type="InterPro" id="IPR051461">
    <property type="entry name" value="UPF0750_membrane"/>
</dbReference>
<evidence type="ECO:0000259" key="7">
    <source>
        <dbReference type="Pfam" id="PF10035"/>
    </source>
</evidence>
<keyword evidence="3 6" id="KW-0812">Transmembrane</keyword>
<feature type="transmembrane region" description="Helical" evidence="6">
    <location>
        <begin position="49"/>
        <end position="69"/>
    </location>
</feature>
<evidence type="ECO:0000256" key="5">
    <source>
        <dbReference type="ARBA" id="ARBA00023136"/>
    </source>
</evidence>
<evidence type="ECO:0000256" key="1">
    <source>
        <dbReference type="ARBA" id="ARBA00004651"/>
    </source>
</evidence>
<dbReference type="PANTHER" id="PTHR33545">
    <property type="entry name" value="UPF0750 MEMBRANE PROTEIN YITT-RELATED"/>
    <property type="match status" value="1"/>
</dbReference>
<dbReference type="RefSeq" id="WP_158369465.1">
    <property type="nucleotide sequence ID" value="NZ_JAOQJU010000006.1"/>
</dbReference>
<dbReference type="Pfam" id="PF10035">
    <property type="entry name" value="DUF2179"/>
    <property type="match status" value="1"/>
</dbReference>